<dbReference type="PROSITE" id="PS00134">
    <property type="entry name" value="TRYPSIN_HIS"/>
    <property type="match status" value="1"/>
</dbReference>
<dbReference type="GO" id="GO:0004252">
    <property type="term" value="F:serine-type endopeptidase activity"/>
    <property type="evidence" value="ECO:0007669"/>
    <property type="project" value="InterPro"/>
</dbReference>
<name>A0A4V5MLI4_9ACTN</name>
<protein>
    <submittedName>
        <fullName evidence="3">Trypsin-like serine protease</fullName>
    </submittedName>
</protein>
<dbReference type="InterPro" id="IPR009003">
    <property type="entry name" value="Peptidase_S1_PA"/>
</dbReference>
<feature type="region of interest" description="Disordered" evidence="2">
    <location>
        <begin position="96"/>
        <end position="123"/>
    </location>
</feature>
<organism evidence="3 4">
    <name type="scientific">Streptomyces piniterrae</name>
    <dbReference type="NCBI Taxonomy" id="2571125"/>
    <lineage>
        <taxon>Bacteria</taxon>
        <taxon>Bacillati</taxon>
        <taxon>Actinomycetota</taxon>
        <taxon>Actinomycetes</taxon>
        <taxon>Kitasatosporales</taxon>
        <taxon>Streptomycetaceae</taxon>
        <taxon>Streptomyces</taxon>
    </lineage>
</organism>
<keyword evidence="4" id="KW-1185">Reference proteome</keyword>
<dbReference type="AlphaFoldDB" id="A0A4V5MLI4"/>
<dbReference type="OrthoDB" id="3507155at2"/>
<feature type="compositionally biased region" description="Low complexity" evidence="2">
    <location>
        <begin position="96"/>
        <end position="116"/>
    </location>
</feature>
<accession>A0A4V5MLI4</accession>
<dbReference type="SUPFAM" id="SSF50494">
    <property type="entry name" value="Trypsin-like serine proteases"/>
    <property type="match status" value="1"/>
</dbReference>
<dbReference type="GO" id="GO:0006508">
    <property type="term" value="P:proteolysis"/>
    <property type="evidence" value="ECO:0007669"/>
    <property type="project" value="UniProtKB-KW"/>
</dbReference>
<dbReference type="PANTHER" id="PTHR15462">
    <property type="entry name" value="SERINE PROTEASE"/>
    <property type="match status" value="1"/>
</dbReference>
<reference evidence="3 4" key="1">
    <citation type="submission" date="2019-04" db="EMBL/GenBank/DDBJ databases">
        <title>Streptomyces piniterrae sp. nov., a heliquinomycin-producing actinomycete isolated from rhizosphere soil of Pinus yunnanensis.</title>
        <authorList>
            <person name="Zhuang X."/>
            <person name="Zhao J."/>
        </authorList>
    </citation>
    <scope>NUCLEOTIDE SEQUENCE [LARGE SCALE GENOMIC DNA]</scope>
    <source>
        <strain evidence="4">jys28</strain>
    </source>
</reference>
<keyword evidence="3" id="KW-0645">Protease</keyword>
<comment type="caution">
    <text evidence="3">The sequence shown here is derived from an EMBL/GenBank/DDBJ whole genome shotgun (WGS) entry which is preliminary data.</text>
</comment>
<feature type="region of interest" description="Disordered" evidence="2">
    <location>
        <begin position="1"/>
        <end position="38"/>
    </location>
</feature>
<dbReference type="InterPro" id="IPR043504">
    <property type="entry name" value="Peptidase_S1_PA_chymotrypsin"/>
</dbReference>
<evidence type="ECO:0000256" key="1">
    <source>
        <dbReference type="ARBA" id="ARBA00022729"/>
    </source>
</evidence>
<dbReference type="InterPro" id="IPR050966">
    <property type="entry name" value="Glutamyl_endopeptidase"/>
</dbReference>
<evidence type="ECO:0000256" key="2">
    <source>
        <dbReference type="SAM" id="MobiDB-lite"/>
    </source>
</evidence>
<dbReference type="Pfam" id="PF13365">
    <property type="entry name" value="Trypsin_2"/>
    <property type="match status" value="1"/>
</dbReference>
<dbReference type="EMBL" id="SUMB01000002">
    <property type="protein sequence ID" value="TJZ57398.1"/>
    <property type="molecule type" value="Genomic_DNA"/>
</dbReference>
<proteinExistence type="predicted"/>
<keyword evidence="1" id="KW-0732">Signal</keyword>
<gene>
    <name evidence="3" type="ORF">FCH28_08230</name>
</gene>
<evidence type="ECO:0000313" key="3">
    <source>
        <dbReference type="EMBL" id="TJZ57398.1"/>
    </source>
</evidence>
<dbReference type="InterPro" id="IPR018114">
    <property type="entry name" value="TRYPSIN_HIS"/>
</dbReference>
<dbReference type="Gene3D" id="2.40.10.10">
    <property type="entry name" value="Trypsin-like serine proteases"/>
    <property type="match status" value="2"/>
</dbReference>
<sequence>MRRTNPGINPYDSRGVSLRSSRRSSRSPSPVRRPRERIPTVRRPLAVRGLVPTLLATSLLALPLAGTLPGPFAHAAGATDASSAPDRAYWTPQRMRAAEPAAAAGRSPAPRRAAAEPVPPSHPFDGVPQVGTFFWTDENNTGRFCSGTVVRSPHHDLVITAAHCLRGADPKRHLSFVPQYHDGLKPHGVFPIDRVYIDQRYYDLGTNAGARWDYAVVRLSVREDGTEVEDVTGGYDLLVNSGYDHRRVRLIGYPGNDDATHPKPLDCTSSTHRYTSTEPAVPGDFLEIACAGYIGGTSGGPFLVPRLGGFALIGVIGGYHTGGDFPDLSYSSYLTLDTLRLYRHAVRGDTPAEPRPLRDEAPAAPRQ</sequence>
<feature type="compositionally biased region" description="Basic and acidic residues" evidence="2">
    <location>
        <begin position="347"/>
        <end position="361"/>
    </location>
</feature>
<dbReference type="Proteomes" id="UP000308697">
    <property type="component" value="Unassembled WGS sequence"/>
</dbReference>
<keyword evidence="3" id="KW-0378">Hydrolase</keyword>
<evidence type="ECO:0000313" key="4">
    <source>
        <dbReference type="Proteomes" id="UP000308697"/>
    </source>
</evidence>
<feature type="region of interest" description="Disordered" evidence="2">
    <location>
        <begin position="347"/>
        <end position="367"/>
    </location>
</feature>